<evidence type="ECO:0000256" key="2">
    <source>
        <dbReference type="SAM" id="SignalP"/>
    </source>
</evidence>
<evidence type="ECO:0008006" key="5">
    <source>
        <dbReference type="Google" id="ProtNLM"/>
    </source>
</evidence>
<feature type="chain" id="PRO_5039398920" description="Lipoprotein" evidence="2">
    <location>
        <begin position="20"/>
        <end position="400"/>
    </location>
</feature>
<sequence length="400" mass="44628">MAKKILAAMLALTMCAGLAGCGKVSENKDSSSAKEKSTAAADTNTTNDENIQAADSKTDDGSMTVSTELNMDNIIIINIPGIHKDSPTNEELLAFAGLAVEQYNAAQTNDSEKYTQTLAFDKIVEPFAEIMTKMNLHGERPSSSKEKVMYNCGYMLFECSDNADIKTDDFIDIDSDDSAMTEGFKSMTQLALDGFNIDKTPLWENRKELVPMGELNRDTIIGFDLNGFERDGDDMFINFDMGILNGNDMFDFVNIEAWYMDGTAGIIMDPPEHDDNIYADMTVYEIKQKLEEESIEPYSLVAAKKVYNIVSEYRAEQEAVGEDFKKKIESVFPMCTSSSGLDLAGDEPQAEGDKYVYDQMHRSGYPDGKAFIYDYFENADFYKLTGYTSTEGVTEFYPME</sequence>
<proteinExistence type="predicted"/>
<feature type="compositionally biased region" description="Low complexity" evidence="1">
    <location>
        <begin position="38"/>
        <end position="48"/>
    </location>
</feature>
<feature type="compositionally biased region" description="Basic and acidic residues" evidence="1">
    <location>
        <begin position="25"/>
        <end position="37"/>
    </location>
</feature>
<dbReference type="EMBL" id="FOAT01000003">
    <property type="protein sequence ID" value="SEK60404.1"/>
    <property type="molecule type" value="Genomic_DNA"/>
</dbReference>
<feature type="signal peptide" evidence="2">
    <location>
        <begin position="1"/>
        <end position="19"/>
    </location>
</feature>
<feature type="compositionally biased region" description="Polar residues" evidence="1">
    <location>
        <begin position="49"/>
        <end position="63"/>
    </location>
</feature>
<evidence type="ECO:0000313" key="4">
    <source>
        <dbReference type="Proteomes" id="UP000186015"/>
    </source>
</evidence>
<dbReference type="PROSITE" id="PS51257">
    <property type="entry name" value="PROKAR_LIPOPROTEIN"/>
    <property type="match status" value="1"/>
</dbReference>
<name>A0A1H7IDI3_RUMAL</name>
<dbReference type="RefSeq" id="WP_074831024.1">
    <property type="nucleotide sequence ID" value="NZ_FOAT01000003.1"/>
</dbReference>
<feature type="region of interest" description="Disordered" evidence="1">
    <location>
        <begin position="24"/>
        <end position="63"/>
    </location>
</feature>
<accession>A0A1H7IDI3</accession>
<evidence type="ECO:0000313" key="3">
    <source>
        <dbReference type="EMBL" id="SEK60404.1"/>
    </source>
</evidence>
<keyword evidence="2" id="KW-0732">Signal</keyword>
<reference evidence="3 4" key="1">
    <citation type="submission" date="2016-10" db="EMBL/GenBank/DDBJ databases">
        <authorList>
            <person name="de Groot N.N."/>
        </authorList>
    </citation>
    <scope>NUCLEOTIDE SEQUENCE [LARGE SCALE GENOMIC DNA]</scope>
    <source>
        <strain evidence="3 4">KH2T6</strain>
    </source>
</reference>
<organism evidence="3 4">
    <name type="scientific">Ruminococcus albus</name>
    <dbReference type="NCBI Taxonomy" id="1264"/>
    <lineage>
        <taxon>Bacteria</taxon>
        <taxon>Bacillati</taxon>
        <taxon>Bacillota</taxon>
        <taxon>Clostridia</taxon>
        <taxon>Eubacteriales</taxon>
        <taxon>Oscillospiraceae</taxon>
        <taxon>Ruminococcus</taxon>
    </lineage>
</organism>
<dbReference type="OrthoDB" id="1817248at2"/>
<evidence type="ECO:0000256" key="1">
    <source>
        <dbReference type="SAM" id="MobiDB-lite"/>
    </source>
</evidence>
<gene>
    <name evidence="3" type="ORF">SAMN05216469_103341</name>
</gene>
<protein>
    <recommendedName>
        <fullName evidence="5">Lipoprotein</fullName>
    </recommendedName>
</protein>
<dbReference type="AlphaFoldDB" id="A0A1H7IDI3"/>
<dbReference type="Proteomes" id="UP000186015">
    <property type="component" value="Unassembled WGS sequence"/>
</dbReference>